<keyword evidence="3" id="KW-0067">ATP-binding</keyword>
<evidence type="ECO:0000313" key="6">
    <source>
        <dbReference type="EMBL" id="KAH0537128.1"/>
    </source>
</evidence>
<dbReference type="Pfam" id="PF00271">
    <property type="entry name" value="Helicase_C"/>
    <property type="match status" value="1"/>
</dbReference>
<dbReference type="OrthoDB" id="448448at2759"/>
<name>A0A9P8KVD9_9PEZI</name>
<feature type="non-terminal residue" evidence="6">
    <location>
        <position position="292"/>
    </location>
</feature>
<evidence type="ECO:0000256" key="1">
    <source>
        <dbReference type="ARBA" id="ARBA00022741"/>
    </source>
</evidence>
<sequence length="292" mass="31612">MYEGILVDCQAEFDRIVSTKSDLKRHSVLFATIMKLRRLCNHGTISLAITGPRSPAPPGKRPKPGKPQPDIAGDALCEFCSTSDEDASASLDGLDACPVCVRWLADSEASPFQGWTNKPSTSSSGTSSTRRSPSGASTPNSLSFVSPRLPPFGLPDGHSSKLIAVAENIHKSCSETDTKSIVFTSWRSTLDILTRMLCTRGVPSLRIDGRVPFADRSVVLSKFRDDPTITVLLMSIDTGAIGLTLTNANRVHIVEPQWNPSVEAQAIARALRMGQTRTVTVIKYVTEKTVEQ</sequence>
<dbReference type="GO" id="GO:0016787">
    <property type="term" value="F:hydrolase activity"/>
    <property type="evidence" value="ECO:0007669"/>
    <property type="project" value="UniProtKB-KW"/>
</dbReference>
<dbReference type="GO" id="GO:0008094">
    <property type="term" value="F:ATP-dependent activity, acting on DNA"/>
    <property type="evidence" value="ECO:0007669"/>
    <property type="project" value="TreeGrafter"/>
</dbReference>
<dbReference type="AlphaFoldDB" id="A0A9P8KVD9"/>
<dbReference type="GO" id="GO:0005524">
    <property type="term" value="F:ATP binding"/>
    <property type="evidence" value="ECO:0007669"/>
    <property type="project" value="UniProtKB-KW"/>
</dbReference>
<feature type="region of interest" description="Disordered" evidence="4">
    <location>
        <begin position="47"/>
        <end position="68"/>
    </location>
</feature>
<evidence type="ECO:0000256" key="4">
    <source>
        <dbReference type="SAM" id="MobiDB-lite"/>
    </source>
</evidence>
<comment type="caution">
    <text evidence="6">The sequence shown here is derived from an EMBL/GenBank/DDBJ whole genome shotgun (WGS) entry which is preliminary data.</text>
</comment>
<keyword evidence="7" id="KW-1185">Reference proteome</keyword>
<dbReference type="GO" id="GO:0005634">
    <property type="term" value="C:nucleus"/>
    <property type="evidence" value="ECO:0007669"/>
    <property type="project" value="TreeGrafter"/>
</dbReference>
<organism evidence="6 7">
    <name type="scientific">Glutinoglossum americanum</name>
    <dbReference type="NCBI Taxonomy" id="1670608"/>
    <lineage>
        <taxon>Eukaryota</taxon>
        <taxon>Fungi</taxon>
        <taxon>Dikarya</taxon>
        <taxon>Ascomycota</taxon>
        <taxon>Pezizomycotina</taxon>
        <taxon>Geoglossomycetes</taxon>
        <taxon>Geoglossales</taxon>
        <taxon>Geoglossaceae</taxon>
        <taxon>Glutinoglossum</taxon>
    </lineage>
</organism>
<evidence type="ECO:0000256" key="3">
    <source>
        <dbReference type="ARBA" id="ARBA00022840"/>
    </source>
</evidence>
<accession>A0A9P8KVD9</accession>
<feature type="domain" description="Helicase C-terminal" evidence="5">
    <location>
        <begin position="161"/>
        <end position="292"/>
    </location>
</feature>
<feature type="region of interest" description="Disordered" evidence="4">
    <location>
        <begin position="114"/>
        <end position="148"/>
    </location>
</feature>
<dbReference type="SMART" id="SM00490">
    <property type="entry name" value="HELICc"/>
    <property type="match status" value="1"/>
</dbReference>
<dbReference type="GO" id="GO:0006281">
    <property type="term" value="P:DNA repair"/>
    <property type="evidence" value="ECO:0007669"/>
    <property type="project" value="TreeGrafter"/>
</dbReference>
<evidence type="ECO:0000313" key="7">
    <source>
        <dbReference type="Proteomes" id="UP000698800"/>
    </source>
</evidence>
<dbReference type="Proteomes" id="UP000698800">
    <property type="component" value="Unassembled WGS sequence"/>
</dbReference>
<protein>
    <recommendedName>
        <fullName evidence="5">Helicase C-terminal domain-containing protein</fullName>
    </recommendedName>
</protein>
<dbReference type="InterPro" id="IPR027417">
    <property type="entry name" value="P-loop_NTPase"/>
</dbReference>
<dbReference type="Gene3D" id="3.40.50.300">
    <property type="entry name" value="P-loop containing nucleotide triphosphate hydrolases"/>
    <property type="match status" value="1"/>
</dbReference>
<dbReference type="EMBL" id="JAGHQL010000161">
    <property type="protein sequence ID" value="KAH0537128.1"/>
    <property type="molecule type" value="Genomic_DNA"/>
</dbReference>
<feature type="compositionally biased region" description="Low complexity" evidence="4">
    <location>
        <begin position="119"/>
        <end position="138"/>
    </location>
</feature>
<evidence type="ECO:0000259" key="5">
    <source>
        <dbReference type="PROSITE" id="PS51194"/>
    </source>
</evidence>
<keyword evidence="2" id="KW-0378">Hydrolase</keyword>
<dbReference type="InterPro" id="IPR049730">
    <property type="entry name" value="SNF2/RAD54-like_C"/>
</dbReference>
<dbReference type="PROSITE" id="PS51194">
    <property type="entry name" value="HELICASE_CTER"/>
    <property type="match status" value="1"/>
</dbReference>
<dbReference type="InterPro" id="IPR050628">
    <property type="entry name" value="SNF2_RAD54_helicase_TF"/>
</dbReference>
<keyword evidence="1" id="KW-0547">Nucleotide-binding</keyword>
<reference evidence="6" key="1">
    <citation type="submission" date="2021-03" db="EMBL/GenBank/DDBJ databases">
        <title>Comparative genomics and phylogenomic investigation of the class Geoglossomycetes provide insights into ecological specialization and systematics.</title>
        <authorList>
            <person name="Melie T."/>
            <person name="Pirro S."/>
            <person name="Miller A.N."/>
            <person name="Quandt A."/>
        </authorList>
    </citation>
    <scope>NUCLEOTIDE SEQUENCE</scope>
    <source>
        <strain evidence="6">GBOQ0MN5Z8</strain>
    </source>
</reference>
<dbReference type="PANTHER" id="PTHR45626:SF22">
    <property type="entry name" value="DNA REPAIR PROTEIN RAD5"/>
    <property type="match status" value="1"/>
</dbReference>
<dbReference type="SUPFAM" id="SSF52540">
    <property type="entry name" value="P-loop containing nucleoside triphosphate hydrolases"/>
    <property type="match status" value="1"/>
</dbReference>
<dbReference type="CDD" id="cd18793">
    <property type="entry name" value="SF2_C_SNF"/>
    <property type="match status" value="1"/>
</dbReference>
<gene>
    <name evidence="6" type="ORF">FGG08_006061</name>
</gene>
<proteinExistence type="predicted"/>
<dbReference type="InterPro" id="IPR001650">
    <property type="entry name" value="Helicase_C-like"/>
</dbReference>
<dbReference type="PANTHER" id="PTHR45626">
    <property type="entry name" value="TRANSCRIPTION TERMINATION FACTOR 2-RELATED"/>
    <property type="match status" value="1"/>
</dbReference>
<evidence type="ECO:0000256" key="2">
    <source>
        <dbReference type="ARBA" id="ARBA00022801"/>
    </source>
</evidence>